<evidence type="ECO:0000259" key="8">
    <source>
        <dbReference type="Pfam" id="PF17768"/>
    </source>
</evidence>
<dbReference type="GO" id="GO:0006310">
    <property type="term" value="P:DNA recombination"/>
    <property type="evidence" value="ECO:0007669"/>
    <property type="project" value="InterPro"/>
</dbReference>
<dbReference type="RefSeq" id="WP_260792325.1">
    <property type="nucleotide sequence ID" value="NZ_CP093313.1"/>
</dbReference>
<dbReference type="Pfam" id="PF17768">
    <property type="entry name" value="RecJ_OB"/>
    <property type="match status" value="1"/>
</dbReference>
<proteinExistence type="inferred from homology"/>
<evidence type="ECO:0000259" key="6">
    <source>
        <dbReference type="Pfam" id="PF01368"/>
    </source>
</evidence>
<reference evidence="9" key="1">
    <citation type="submission" date="2021-04" db="EMBL/GenBank/DDBJ databases">
        <title>Phylogenetic analysis of Acidobacteriaceae.</title>
        <authorList>
            <person name="Qiu L."/>
            <person name="Zhang Q."/>
        </authorList>
    </citation>
    <scope>NUCLEOTIDE SEQUENCE</scope>
    <source>
        <strain evidence="9">DSM 25168</strain>
    </source>
</reference>
<dbReference type="PANTHER" id="PTHR30255">
    <property type="entry name" value="SINGLE-STRANDED-DNA-SPECIFIC EXONUCLEASE RECJ"/>
    <property type="match status" value="1"/>
</dbReference>
<dbReference type="InterPro" id="IPR003156">
    <property type="entry name" value="DHHA1_dom"/>
</dbReference>
<dbReference type="KEGG" id="orp:MOP44_20765"/>
<evidence type="ECO:0000256" key="1">
    <source>
        <dbReference type="ARBA" id="ARBA00005915"/>
    </source>
</evidence>
<keyword evidence="5 9" id="KW-0269">Exonuclease</keyword>
<evidence type="ECO:0000256" key="2">
    <source>
        <dbReference type="ARBA" id="ARBA00019841"/>
    </source>
</evidence>
<dbReference type="GO" id="GO:0003676">
    <property type="term" value="F:nucleic acid binding"/>
    <property type="evidence" value="ECO:0007669"/>
    <property type="project" value="InterPro"/>
</dbReference>
<dbReference type="Gene3D" id="3.90.1640.30">
    <property type="match status" value="1"/>
</dbReference>
<dbReference type="EMBL" id="CP093313">
    <property type="protein sequence ID" value="UWZ82992.1"/>
    <property type="molecule type" value="Genomic_DNA"/>
</dbReference>
<keyword evidence="3" id="KW-0540">Nuclease</keyword>
<keyword evidence="10" id="KW-1185">Reference proteome</keyword>
<evidence type="ECO:0000313" key="9">
    <source>
        <dbReference type="EMBL" id="UWZ82992.1"/>
    </source>
</evidence>
<accession>A0A9J7BJJ2</accession>
<dbReference type="PANTHER" id="PTHR30255:SF2">
    <property type="entry name" value="SINGLE-STRANDED-DNA-SPECIFIC EXONUCLEASE RECJ"/>
    <property type="match status" value="1"/>
</dbReference>
<dbReference type="Gene3D" id="3.10.310.30">
    <property type="match status" value="1"/>
</dbReference>
<evidence type="ECO:0000313" key="10">
    <source>
        <dbReference type="Proteomes" id="UP001059380"/>
    </source>
</evidence>
<dbReference type="GO" id="GO:0008409">
    <property type="term" value="F:5'-3' exonuclease activity"/>
    <property type="evidence" value="ECO:0007669"/>
    <property type="project" value="InterPro"/>
</dbReference>
<dbReference type="InterPro" id="IPR041122">
    <property type="entry name" value="RecJ_OB"/>
</dbReference>
<evidence type="ECO:0000256" key="5">
    <source>
        <dbReference type="ARBA" id="ARBA00022839"/>
    </source>
</evidence>
<dbReference type="Proteomes" id="UP001059380">
    <property type="component" value="Chromosome"/>
</dbReference>
<dbReference type="InterPro" id="IPR001667">
    <property type="entry name" value="DDH_dom"/>
</dbReference>
<evidence type="ECO:0000256" key="4">
    <source>
        <dbReference type="ARBA" id="ARBA00022801"/>
    </source>
</evidence>
<dbReference type="Pfam" id="PF01368">
    <property type="entry name" value="DHH"/>
    <property type="match status" value="1"/>
</dbReference>
<dbReference type="InterPro" id="IPR038763">
    <property type="entry name" value="DHH_sf"/>
</dbReference>
<dbReference type="Pfam" id="PF02272">
    <property type="entry name" value="DHHA1"/>
    <property type="match status" value="1"/>
</dbReference>
<dbReference type="GO" id="GO:0006281">
    <property type="term" value="P:DNA repair"/>
    <property type="evidence" value="ECO:0007669"/>
    <property type="project" value="InterPro"/>
</dbReference>
<keyword evidence="4" id="KW-0378">Hydrolase</keyword>
<feature type="domain" description="RecJ OB" evidence="8">
    <location>
        <begin position="481"/>
        <end position="581"/>
    </location>
</feature>
<protein>
    <recommendedName>
        <fullName evidence="2">Single-stranded-DNA-specific exonuclease RecJ</fullName>
    </recommendedName>
</protein>
<comment type="similarity">
    <text evidence="1">Belongs to the RecJ family.</text>
</comment>
<dbReference type="SUPFAM" id="SSF64182">
    <property type="entry name" value="DHH phosphoesterases"/>
    <property type="match status" value="1"/>
</dbReference>
<dbReference type="InterPro" id="IPR004610">
    <property type="entry name" value="RecJ"/>
</dbReference>
<feature type="domain" description="DHHA1" evidence="7">
    <location>
        <begin position="374"/>
        <end position="462"/>
    </location>
</feature>
<gene>
    <name evidence="9" type="primary">recJ</name>
    <name evidence="9" type="ORF">MOP44_20765</name>
</gene>
<feature type="domain" description="DDH" evidence="6">
    <location>
        <begin position="97"/>
        <end position="249"/>
    </location>
</feature>
<organism evidence="9 10">
    <name type="scientific">Occallatibacter riparius</name>
    <dbReference type="NCBI Taxonomy" id="1002689"/>
    <lineage>
        <taxon>Bacteria</taxon>
        <taxon>Pseudomonadati</taxon>
        <taxon>Acidobacteriota</taxon>
        <taxon>Terriglobia</taxon>
        <taxon>Terriglobales</taxon>
        <taxon>Acidobacteriaceae</taxon>
        <taxon>Occallatibacter</taxon>
    </lineage>
</organism>
<dbReference type="NCBIfam" id="TIGR00644">
    <property type="entry name" value="recJ"/>
    <property type="match status" value="1"/>
</dbReference>
<dbReference type="InterPro" id="IPR051673">
    <property type="entry name" value="SSDNA_exonuclease_RecJ"/>
</dbReference>
<evidence type="ECO:0000259" key="7">
    <source>
        <dbReference type="Pfam" id="PF02272"/>
    </source>
</evidence>
<name>A0A9J7BJJ2_9BACT</name>
<evidence type="ECO:0000256" key="3">
    <source>
        <dbReference type="ARBA" id="ARBA00022722"/>
    </source>
</evidence>
<dbReference type="AlphaFoldDB" id="A0A9J7BJJ2"/>
<sequence>MGTTAGAAAPGRATRTFPRQRWVIAPPHTEQAEALAKAANLPAVLSELLVARGVTDAHQAHRFLNPDVGHLHDPLLMLGMAEAVGRVERAIAADETILLYGDYDVDGTTAVVLLKTAIEMLGGSVRFHVPHRIREGYGLQSSVLEQAYAEGVRLVITVDTGMRAFAEADTARRLGLDLIVTDHHLPSATEAPPDALAILNPNQVGCGYPEKSLCGAAVALKLAQALLERRDPARTREKTLPSFLKMAAIATIADAVPLHGENRTIAALGLRELRHPVGAGLRALFSAAQLDPAAKALTGFDVAFRLAPRINAAGRMDVASQVIELFCTRDGARAQELATNLESLNRQRREAEAAALTTIDSRLADDAEFAASRLLVVDGEGWHRGVIGILASRVVERTAKPAIVVSVEDNIAHGSGRSVDGFPLLEAIETCGDLFTRFGGHAFAVGFAMPAEALPELRRRLNIHAEERLGAKEPEHLLRIHAELPLDRITSVLAGWLKKLEPLGHGNPEPIFMARGARIASAPRIMKDRHIRLDLQQDSMGAGGRTTRCVGWDWAERCLQMQLVAGSQVDVAYRIRENDHPQYGGVEIEAVGIRPAEA</sequence>